<sequence>MRRNVIMNVAVSLDGFIEGPNGEYDWCFNDQDYGMEAFYANTDTLFIGRKSFEIIRNDLDMFPVPNIYVFSDSLEPEENEKFKVISRDDFDAKVDAILNAEGGDIWLFGGAELISIFMQKRLVSELLMAIHPIVLGEGKALFQEIKSRVQLNLLDSKAYDSGLLQVRYELKPWFNPETLPLL</sequence>
<proteinExistence type="predicted"/>
<dbReference type="PANTHER" id="PTHR38011">
    <property type="entry name" value="DIHYDROFOLATE REDUCTASE FAMILY PROTEIN (AFU_ORTHOLOGUE AFUA_8G06820)"/>
    <property type="match status" value="1"/>
</dbReference>
<dbReference type="GO" id="GO:0008703">
    <property type="term" value="F:5-amino-6-(5-phosphoribosylamino)uracil reductase activity"/>
    <property type="evidence" value="ECO:0007669"/>
    <property type="project" value="InterPro"/>
</dbReference>
<dbReference type="OrthoDB" id="195113at2"/>
<dbReference type="Pfam" id="PF01872">
    <property type="entry name" value="RibD_C"/>
    <property type="match status" value="1"/>
</dbReference>
<gene>
    <name evidence="2" type="ORF">FPZ42_04205</name>
</gene>
<keyword evidence="3" id="KW-1185">Reference proteome</keyword>
<accession>A0A563UAY1</accession>
<protein>
    <submittedName>
        <fullName evidence="2">Dihydrofolate reductase</fullName>
    </submittedName>
</protein>
<dbReference type="EMBL" id="VOEI01000001">
    <property type="protein sequence ID" value="TWR28429.1"/>
    <property type="molecule type" value="Genomic_DNA"/>
</dbReference>
<dbReference type="InterPro" id="IPR002734">
    <property type="entry name" value="RibDG_C"/>
</dbReference>
<dbReference type="RefSeq" id="WP_146269222.1">
    <property type="nucleotide sequence ID" value="NZ_VOEI01000001.1"/>
</dbReference>
<dbReference type="InterPro" id="IPR024072">
    <property type="entry name" value="DHFR-like_dom_sf"/>
</dbReference>
<evidence type="ECO:0000259" key="1">
    <source>
        <dbReference type="Pfam" id="PF01872"/>
    </source>
</evidence>
<dbReference type="SUPFAM" id="SSF53597">
    <property type="entry name" value="Dihydrofolate reductase-like"/>
    <property type="match status" value="1"/>
</dbReference>
<organism evidence="2 3">
    <name type="scientific">Mucilaginibacter achroorhodeus</name>
    <dbReference type="NCBI Taxonomy" id="2599294"/>
    <lineage>
        <taxon>Bacteria</taxon>
        <taxon>Pseudomonadati</taxon>
        <taxon>Bacteroidota</taxon>
        <taxon>Sphingobacteriia</taxon>
        <taxon>Sphingobacteriales</taxon>
        <taxon>Sphingobacteriaceae</taxon>
        <taxon>Mucilaginibacter</taxon>
    </lineage>
</organism>
<comment type="caution">
    <text evidence="2">The sequence shown here is derived from an EMBL/GenBank/DDBJ whole genome shotgun (WGS) entry which is preliminary data.</text>
</comment>
<dbReference type="InterPro" id="IPR050765">
    <property type="entry name" value="Riboflavin_Biosynth_HTPR"/>
</dbReference>
<dbReference type="AlphaFoldDB" id="A0A563UAY1"/>
<reference evidence="2 3" key="1">
    <citation type="submission" date="2019-07" db="EMBL/GenBank/DDBJ databases">
        <authorList>
            <person name="Kim J."/>
        </authorList>
    </citation>
    <scope>NUCLEOTIDE SEQUENCE [LARGE SCALE GENOMIC DNA]</scope>
    <source>
        <strain evidence="2 3">MJ1a</strain>
    </source>
</reference>
<dbReference type="PANTHER" id="PTHR38011:SF11">
    <property type="entry name" value="2,5-DIAMINO-6-RIBOSYLAMINO-4(3H)-PYRIMIDINONE 5'-PHOSPHATE REDUCTASE"/>
    <property type="match status" value="1"/>
</dbReference>
<dbReference type="Proteomes" id="UP000318010">
    <property type="component" value="Unassembled WGS sequence"/>
</dbReference>
<feature type="domain" description="Bacterial bifunctional deaminase-reductase C-terminal" evidence="1">
    <location>
        <begin position="4"/>
        <end position="163"/>
    </location>
</feature>
<name>A0A563UAY1_9SPHI</name>
<dbReference type="Gene3D" id="3.40.430.10">
    <property type="entry name" value="Dihydrofolate Reductase, subunit A"/>
    <property type="match status" value="1"/>
</dbReference>
<evidence type="ECO:0000313" key="2">
    <source>
        <dbReference type="EMBL" id="TWR28429.1"/>
    </source>
</evidence>
<dbReference type="GO" id="GO:0009231">
    <property type="term" value="P:riboflavin biosynthetic process"/>
    <property type="evidence" value="ECO:0007669"/>
    <property type="project" value="InterPro"/>
</dbReference>
<evidence type="ECO:0000313" key="3">
    <source>
        <dbReference type="Proteomes" id="UP000318010"/>
    </source>
</evidence>